<evidence type="ECO:0000313" key="2">
    <source>
        <dbReference type="Ensembl" id="ENSSTUP00000015237.1"/>
    </source>
</evidence>
<sequence>SLGAHNLDPYLLKCAALIIAGVVTHIFNQTFIVGKIPKSWKTAFVLPLLKGGDGSELDNYRPISKLSCLAKILESLVNRQLQSFLTVNNTLSSNRSGFRPKHSTITATVRVVNYITNALDNRKYCAALFIDLSKAFDTVDHAILLGKLSSIGLGLDACRWFHDYLKDRSQAVRFDGIQSEPLELVKGVPQGSILGPLLFTLRINNISDEIRKCQIHLYAVDTVMYSISSTADQALSLLETDFKISQGSFIQLELVLNAKKTHFMIFKRFKKLVENTLALTSLDGSQINQVSAYKYLGIWLDDKLSFKMHIDELCKRLKIKLGFLYRNRTCLSSTNRRQIVQATLMFVIDYGDIIYMHATASTLKSLDATYHCALRFITGASY</sequence>
<reference evidence="2" key="1">
    <citation type="submission" date="2025-08" db="UniProtKB">
        <authorList>
            <consortium name="Ensembl"/>
        </authorList>
    </citation>
    <scope>IDENTIFICATION</scope>
</reference>
<dbReference type="SUPFAM" id="SSF56672">
    <property type="entry name" value="DNA/RNA polymerases"/>
    <property type="match status" value="1"/>
</dbReference>
<dbReference type="CDD" id="cd01650">
    <property type="entry name" value="RT_nLTR_like"/>
    <property type="match status" value="1"/>
</dbReference>
<dbReference type="AlphaFoldDB" id="A0A673X2P0"/>
<keyword evidence="3" id="KW-1185">Reference proteome</keyword>
<dbReference type="PANTHER" id="PTHR33332">
    <property type="entry name" value="REVERSE TRANSCRIPTASE DOMAIN-CONTAINING PROTEIN"/>
    <property type="match status" value="1"/>
</dbReference>
<dbReference type="Proteomes" id="UP000472277">
    <property type="component" value="Chromosome 21"/>
</dbReference>
<dbReference type="Pfam" id="PF00078">
    <property type="entry name" value="RVT_1"/>
    <property type="match status" value="1"/>
</dbReference>
<reference evidence="2" key="2">
    <citation type="submission" date="2025-09" db="UniProtKB">
        <authorList>
            <consortium name="Ensembl"/>
        </authorList>
    </citation>
    <scope>IDENTIFICATION</scope>
</reference>
<dbReference type="OMA" id="CHINKII"/>
<evidence type="ECO:0000259" key="1">
    <source>
        <dbReference type="PROSITE" id="PS50878"/>
    </source>
</evidence>
<protein>
    <recommendedName>
        <fullName evidence="1">Reverse transcriptase domain-containing protein</fullName>
    </recommendedName>
</protein>
<proteinExistence type="predicted"/>
<dbReference type="Ensembl" id="ENSSTUT00000016089.1">
    <property type="protein sequence ID" value="ENSSTUP00000015237.1"/>
    <property type="gene ID" value="ENSSTUG00000007020.1"/>
</dbReference>
<dbReference type="InParanoid" id="A0A673X2P0"/>
<name>A0A673X2P0_SALTR</name>
<organism evidence="2 3">
    <name type="scientific">Salmo trutta</name>
    <name type="common">Brown trout</name>
    <dbReference type="NCBI Taxonomy" id="8032"/>
    <lineage>
        <taxon>Eukaryota</taxon>
        <taxon>Metazoa</taxon>
        <taxon>Chordata</taxon>
        <taxon>Craniata</taxon>
        <taxon>Vertebrata</taxon>
        <taxon>Euteleostomi</taxon>
        <taxon>Actinopterygii</taxon>
        <taxon>Neopterygii</taxon>
        <taxon>Teleostei</taxon>
        <taxon>Protacanthopterygii</taxon>
        <taxon>Salmoniformes</taxon>
        <taxon>Salmonidae</taxon>
        <taxon>Salmoninae</taxon>
        <taxon>Salmo</taxon>
    </lineage>
</organism>
<accession>A0A673X2P0</accession>
<dbReference type="InterPro" id="IPR000477">
    <property type="entry name" value="RT_dom"/>
</dbReference>
<feature type="domain" description="Reverse transcriptase" evidence="1">
    <location>
        <begin position="29"/>
        <end position="300"/>
    </location>
</feature>
<evidence type="ECO:0000313" key="3">
    <source>
        <dbReference type="Proteomes" id="UP000472277"/>
    </source>
</evidence>
<dbReference type="InterPro" id="IPR043502">
    <property type="entry name" value="DNA/RNA_pol_sf"/>
</dbReference>
<dbReference type="PROSITE" id="PS50878">
    <property type="entry name" value="RT_POL"/>
    <property type="match status" value="1"/>
</dbReference>
<dbReference type="GeneTree" id="ENSGT01120000271879"/>